<dbReference type="Proteomes" id="UP001523262">
    <property type="component" value="Unassembled WGS sequence"/>
</dbReference>
<name>A0ABT0W7U5_9BACI</name>
<evidence type="ECO:0000256" key="1">
    <source>
        <dbReference type="ARBA" id="ARBA00006754"/>
    </source>
</evidence>
<keyword evidence="4" id="KW-1185">Reference proteome</keyword>
<dbReference type="PANTHER" id="PTHR33744:SF1">
    <property type="entry name" value="DNA-BINDING TRANSCRIPTIONAL ACTIVATOR ADER"/>
    <property type="match status" value="1"/>
</dbReference>
<comment type="caution">
    <text evidence="3">The sequence shown here is derived from an EMBL/GenBank/DDBJ whole genome shotgun (WGS) entry which is preliminary data.</text>
</comment>
<dbReference type="EMBL" id="JAMQCR010000001">
    <property type="protein sequence ID" value="MCM2532391.1"/>
    <property type="molecule type" value="Genomic_DNA"/>
</dbReference>
<reference evidence="3 4" key="1">
    <citation type="submission" date="2022-06" db="EMBL/GenBank/DDBJ databases">
        <authorList>
            <person name="Jeon C.O."/>
        </authorList>
    </citation>
    <scope>NUCLEOTIDE SEQUENCE [LARGE SCALE GENOMIC DNA]</scope>
    <source>
        <strain evidence="3 4">KCTC 13943</strain>
    </source>
</reference>
<dbReference type="Gene3D" id="1.10.10.2840">
    <property type="entry name" value="PucR C-terminal helix-turn-helix domain"/>
    <property type="match status" value="1"/>
</dbReference>
<feature type="domain" description="GAF" evidence="2">
    <location>
        <begin position="25"/>
        <end position="186"/>
    </location>
</feature>
<evidence type="ECO:0000313" key="3">
    <source>
        <dbReference type="EMBL" id="MCM2532391.1"/>
    </source>
</evidence>
<comment type="similarity">
    <text evidence="1">Belongs to the CdaR family.</text>
</comment>
<organism evidence="3 4">
    <name type="scientific">Neobacillus pocheonensis</name>
    <dbReference type="NCBI Taxonomy" id="363869"/>
    <lineage>
        <taxon>Bacteria</taxon>
        <taxon>Bacillati</taxon>
        <taxon>Bacillota</taxon>
        <taxon>Bacilli</taxon>
        <taxon>Bacillales</taxon>
        <taxon>Bacillaceae</taxon>
        <taxon>Neobacillus</taxon>
    </lineage>
</organism>
<dbReference type="Pfam" id="PF13185">
    <property type="entry name" value="GAF_2"/>
    <property type="match status" value="1"/>
</dbReference>
<protein>
    <submittedName>
        <fullName evidence="3">Helix-turn-helix domain-containing protein</fullName>
    </submittedName>
</protein>
<dbReference type="InterPro" id="IPR025736">
    <property type="entry name" value="PucR_C-HTH_dom"/>
</dbReference>
<dbReference type="SUPFAM" id="SSF55781">
    <property type="entry name" value="GAF domain-like"/>
    <property type="match status" value="1"/>
</dbReference>
<dbReference type="PANTHER" id="PTHR33744">
    <property type="entry name" value="CARBOHYDRATE DIACID REGULATOR"/>
    <property type="match status" value="1"/>
</dbReference>
<accession>A0ABT0W7U5</accession>
<sequence length="609" mass="69654">MEETLTHRQLQSLIHISNLLNTSFDIDTIIELIISETISVVEAAEGGSLWLYDQNQDCLIAHSAQGIFYPKIFQQIRLKPGESMTGKTYEARNSLLFPNEKEIKKALSSLSSENSELLKRSIPTNFSFSTVISSPIFLKGKCIGVFTLDSFQQAKNFKPEDIHLLEAICHQAAVALERSSLYKEKEETVNNLSDSIEAHRALANLVLQGEDLHAILQYIHQWIGQNTFLFDDLGELMASSYDPALSLEILKFIKQQAIVFMKSPENTLAVKQMEIDGLPYHLVSLPLGSKPNFLGLMIILSTKKMADVDIAALEHACTVLSLELFKEQTLFETQQRLKGEFLTRIFSEHMDEVLIQKAKSLDLNPARNYIAIIIEFSTTANNKFHPKDGLVRKMIQITNQAFLEHSTQGMTVRHHQQIVVLLSYHSNINFSLIVSRIKEKAKWIQQETMARKWAVEVAFGIGRVKQGLLNVHKSLQEAEKCLKFIQRFNWENSILSYNDLGIQRFILQHPEEEVIDFINEVLGPLNEYENSRKGELLKTLYEYLEKNQNVKRTADSLHVHINTLSYRLKRIEEILSIDLTDSKQLLNIHLAISMFKYVKKHSTDQNLQA</sequence>
<dbReference type="InterPro" id="IPR029016">
    <property type="entry name" value="GAF-like_dom_sf"/>
</dbReference>
<evidence type="ECO:0000313" key="4">
    <source>
        <dbReference type="Proteomes" id="UP001523262"/>
    </source>
</evidence>
<dbReference type="InterPro" id="IPR051448">
    <property type="entry name" value="CdaR-like_regulators"/>
</dbReference>
<dbReference type="InterPro" id="IPR041522">
    <property type="entry name" value="CdaR_GGDEF"/>
</dbReference>
<dbReference type="InterPro" id="IPR003018">
    <property type="entry name" value="GAF"/>
</dbReference>
<dbReference type="Pfam" id="PF17853">
    <property type="entry name" value="GGDEF_2"/>
    <property type="match status" value="1"/>
</dbReference>
<evidence type="ECO:0000259" key="2">
    <source>
        <dbReference type="SMART" id="SM00065"/>
    </source>
</evidence>
<dbReference type="Pfam" id="PF13556">
    <property type="entry name" value="HTH_30"/>
    <property type="match status" value="1"/>
</dbReference>
<proteinExistence type="inferred from homology"/>
<dbReference type="SMART" id="SM00065">
    <property type="entry name" value="GAF"/>
    <property type="match status" value="1"/>
</dbReference>
<gene>
    <name evidence="3" type="ORF">NDK43_08305</name>
</gene>
<dbReference type="InterPro" id="IPR042070">
    <property type="entry name" value="PucR_C-HTH_sf"/>
</dbReference>
<dbReference type="Gene3D" id="3.30.450.40">
    <property type="match status" value="1"/>
</dbReference>